<dbReference type="SUPFAM" id="SSF53474">
    <property type="entry name" value="alpha/beta-Hydrolases"/>
    <property type="match status" value="1"/>
</dbReference>
<sequence length="95" mass="10145">MLRVPTFQSLVRALRTRSGRPQPDRSLGGVLAGIDTRTRLGETTVPTRVIASGSDTAYPAERLRPVAAAIPGAQFHVIAYAPHLIALENATQLAD</sequence>
<evidence type="ECO:0008006" key="3">
    <source>
        <dbReference type="Google" id="ProtNLM"/>
    </source>
</evidence>
<reference evidence="1 2" key="1">
    <citation type="journal article" date="2019" name="ACS Chem. Biol.">
        <title>Identification and Mobilization of a Cryptic Antibiotic Biosynthesis Gene Locus from a Human-Pathogenic Nocardia Isolate.</title>
        <authorList>
            <person name="Herisse M."/>
            <person name="Ishida K."/>
            <person name="Porter J.L."/>
            <person name="Howden B."/>
            <person name="Hertweck C."/>
            <person name="Stinear T.P."/>
            <person name="Pidot S.J."/>
        </authorList>
    </citation>
    <scope>NUCLEOTIDE SEQUENCE [LARGE SCALE GENOMIC DNA]</scope>
    <source>
        <strain evidence="1 2">AUSMDU00012717</strain>
    </source>
</reference>
<organism evidence="1 2">
    <name type="scientific">Nocardia arthritidis</name>
    <dbReference type="NCBI Taxonomy" id="228602"/>
    <lineage>
        <taxon>Bacteria</taxon>
        <taxon>Bacillati</taxon>
        <taxon>Actinomycetota</taxon>
        <taxon>Actinomycetes</taxon>
        <taxon>Mycobacteriales</taxon>
        <taxon>Nocardiaceae</taxon>
        <taxon>Nocardia</taxon>
    </lineage>
</organism>
<dbReference type="AlphaFoldDB" id="A0A6G9Y699"/>
<protein>
    <recommendedName>
        <fullName evidence="3">Alpha/beta hydrolase</fullName>
    </recommendedName>
</protein>
<name>A0A6G9Y699_9NOCA</name>
<dbReference type="Proteomes" id="UP000503540">
    <property type="component" value="Chromosome"/>
</dbReference>
<dbReference type="InterPro" id="IPR029058">
    <property type="entry name" value="AB_hydrolase_fold"/>
</dbReference>
<evidence type="ECO:0000313" key="2">
    <source>
        <dbReference type="Proteomes" id="UP000503540"/>
    </source>
</evidence>
<gene>
    <name evidence="1" type="ORF">F5544_04270</name>
</gene>
<proteinExistence type="predicted"/>
<evidence type="ECO:0000313" key="1">
    <source>
        <dbReference type="EMBL" id="QIS08768.1"/>
    </source>
</evidence>
<accession>A0A6G9Y699</accession>
<dbReference type="RefSeq" id="WP_167471963.1">
    <property type="nucleotide sequence ID" value="NZ_CP046172.1"/>
</dbReference>
<dbReference type="KEGG" id="nah:F5544_04270"/>
<dbReference type="EMBL" id="CP046172">
    <property type="protein sequence ID" value="QIS08768.1"/>
    <property type="molecule type" value="Genomic_DNA"/>
</dbReference>
<dbReference type="Gene3D" id="3.40.50.1820">
    <property type="entry name" value="alpha/beta hydrolase"/>
    <property type="match status" value="1"/>
</dbReference>
<keyword evidence="2" id="KW-1185">Reference proteome</keyword>